<sequence length="139" mass="15326">MGDRTRHPADLHVADGALSDFTHWLGGIVEPLDNLAADIAELNIATHQYGGAMPAVAEMARQYETARSRLVEFVRIQREAVEMLGIAAQISERGYEAVDQEQLDRLRQITSTWNERYPRPPRIPEEASGGGGGGRDMAL</sequence>
<evidence type="ECO:0000313" key="2">
    <source>
        <dbReference type="EMBL" id="RKN38724.1"/>
    </source>
</evidence>
<accession>A0A3A9YT92</accession>
<evidence type="ECO:0008006" key="4">
    <source>
        <dbReference type="Google" id="ProtNLM"/>
    </source>
</evidence>
<feature type="region of interest" description="Disordered" evidence="1">
    <location>
        <begin position="114"/>
        <end position="139"/>
    </location>
</feature>
<feature type="compositionally biased region" description="Gly residues" evidence="1">
    <location>
        <begin position="128"/>
        <end position="139"/>
    </location>
</feature>
<dbReference type="EMBL" id="RBAL01000016">
    <property type="protein sequence ID" value="RKN38724.1"/>
    <property type="molecule type" value="Genomic_DNA"/>
</dbReference>
<keyword evidence="3" id="KW-1185">Reference proteome</keyword>
<gene>
    <name evidence="2" type="ORF">D7294_23100</name>
</gene>
<feature type="compositionally biased region" description="Basic and acidic residues" evidence="1">
    <location>
        <begin position="116"/>
        <end position="125"/>
    </location>
</feature>
<evidence type="ECO:0000313" key="3">
    <source>
        <dbReference type="Proteomes" id="UP000272474"/>
    </source>
</evidence>
<dbReference type="Proteomes" id="UP000272474">
    <property type="component" value="Unassembled WGS sequence"/>
</dbReference>
<dbReference type="RefSeq" id="WP_120682875.1">
    <property type="nucleotide sequence ID" value="NZ_RBAL01000016.1"/>
</dbReference>
<proteinExistence type="predicted"/>
<reference evidence="2 3" key="1">
    <citation type="journal article" date="2014" name="Int. J. Syst. Evol. Microbiol.">
        <title>Streptomyces hoynatensis sp. nov., isolated from deep marine sediment.</title>
        <authorList>
            <person name="Veyisoglu A."/>
            <person name="Sahin N."/>
        </authorList>
    </citation>
    <scope>NUCLEOTIDE SEQUENCE [LARGE SCALE GENOMIC DNA]</scope>
    <source>
        <strain evidence="2 3">KCTC 29097</strain>
    </source>
</reference>
<dbReference type="OrthoDB" id="4227042at2"/>
<dbReference type="AlphaFoldDB" id="A0A3A9YT92"/>
<comment type="caution">
    <text evidence="2">The sequence shown here is derived from an EMBL/GenBank/DDBJ whole genome shotgun (WGS) entry which is preliminary data.</text>
</comment>
<evidence type="ECO:0000256" key="1">
    <source>
        <dbReference type="SAM" id="MobiDB-lite"/>
    </source>
</evidence>
<name>A0A3A9YT92_9ACTN</name>
<protein>
    <recommendedName>
        <fullName evidence="4">PE domain-containing protein</fullName>
    </recommendedName>
</protein>
<organism evidence="2 3">
    <name type="scientific">Streptomyces hoynatensis</name>
    <dbReference type="NCBI Taxonomy" id="1141874"/>
    <lineage>
        <taxon>Bacteria</taxon>
        <taxon>Bacillati</taxon>
        <taxon>Actinomycetota</taxon>
        <taxon>Actinomycetes</taxon>
        <taxon>Kitasatosporales</taxon>
        <taxon>Streptomycetaceae</taxon>
        <taxon>Streptomyces</taxon>
    </lineage>
</organism>